<dbReference type="Gene3D" id="1.10.3720.10">
    <property type="entry name" value="MetI-like"/>
    <property type="match status" value="1"/>
</dbReference>
<organism evidence="10 11">
    <name type="scientific">Paractinoplanes durhamensis</name>
    <dbReference type="NCBI Taxonomy" id="113563"/>
    <lineage>
        <taxon>Bacteria</taxon>
        <taxon>Bacillati</taxon>
        <taxon>Actinomycetota</taxon>
        <taxon>Actinomycetes</taxon>
        <taxon>Micromonosporales</taxon>
        <taxon>Micromonosporaceae</taxon>
        <taxon>Paractinoplanes</taxon>
    </lineage>
</organism>
<dbReference type="SUPFAM" id="SSF161098">
    <property type="entry name" value="MetI-like"/>
    <property type="match status" value="1"/>
</dbReference>
<evidence type="ECO:0000313" key="11">
    <source>
        <dbReference type="Proteomes" id="UP000637628"/>
    </source>
</evidence>
<dbReference type="Proteomes" id="UP000637628">
    <property type="component" value="Unassembled WGS sequence"/>
</dbReference>
<feature type="domain" description="ABC transmembrane type-1" evidence="9">
    <location>
        <begin position="94"/>
        <end position="308"/>
    </location>
</feature>
<name>A0ABQ3ZAE9_9ACTN</name>
<sequence length="320" mass="35039">MASIETPPTALSAGAVVPDTPAAPGGRRGSARRHWVGWFFIFPFLVVFVAFLVAPLAYAAYLSLYTKGLATGTTFAGIDNYKRAFTDPSFLHGLWFVLKFSLVVIPLQVIVALFAALLLDEVVGRLARFARLIIFLPYAIPVVLGSLMWGFLYSPSFGPIEQISTLFNVQAPFLLSQGNIFYGLLNVVTWQWAGYYMIIIYAALQGIDTSIYEAARTDGATSRQISLRIKIPLITPALALILVFALIGTLQFFVEPKVLGPIANGTITPDFTPNIYAVTLALQYAQFNYASAISFSLGFVVFVAVAIFMFVTRKRGSLFT</sequence>
<keyword evidence="5 7" id="KW-1133">Transmembrane helix</keyword>
<comment type="similarity">
    <text evidence="7">Belongs to the binding-protein-dependent transport system permease family.</text>
</comment>
<keyword evidence="2 7" id="KW-0813">Transport</keyword>
<evidence type="ECO:0000313" key="10">
    <source>
        <dbReference type="EMBL" id="GIE06784.1"/>
    </source>
</evidence>
<accession>A0ABQ3ZAE9</accession>
<evidence type="ECO:0000259" key="9">
    <source>
        <dbReference type="PROSITE" id="PS50928"/>
    </source>
</evidence>
<keyword evidence="3" id="KW-1003">Cell membrane</keyword>
<evidence type="ECO:0000256" key="1">
    <source>
        <dbReference type="ARBA" id="ARBA00004651"/>
    </source>
</evidence>
<feature type="transmembrane region" description="Helical" evidence="7">
    <location>
        <begin position="289"/>
        <end position="311"/>
    </location>
</feature>
<dbReference type="InterPro" id="IPR035906">
    <property type="entry name" value="MetI-like_sf"/>
</dbReference>
<feature type="transmembrane region" description="Helical" evidence="7">
    <location>
        <begin position="180"/>
        <end position="204"/>
    </location>
</feature>
<feature type="transmembrane region" description="Helical" evidence="7">
    <location>
        <begin position="233"/>
        <end position="254"/>
    </location>
</feature>
<evidence type="ECO:0000256" key="4">
    <source>
        <dbReference type="ARBA" id="ARBA00022692"/>
    </source>
</evidence>
<evidence type="ECO:0000256" key="3">
    <source>
        <dbReference type="ARBA" id="ARBA00022475"/>
    </source>
</evidence>
<protein>
    <submittedName>
        <fullName evidence="10">ABC transporter permease</fullName>
    </submittedName>
</protein>
<feature type="transmembrane region" description="Helical" evidence="7">
    <location>
        <begin position="35"/>
        <end position="61"/>
    </location>
</feature>
<evidence type="ECO:0000256" key="8">
    <source>
        <dbReference type="SAM" id="MobiDB-lite"/>
    </source>
</evidence>
<feature type="transmembrane region" description="Helical" evidence="7">
    <location>
        <begin position="131"/>
        <end position="152"/>
    </location>
</feature>
<keyword evidence="6 7" id="KW-0472">Membrane</keyword>
<evidence type="ECO:0000256" key="6">
    <source>
        <dbReference type="ARBA" id="ARBA00023136"/>
    </source>
</evidence>
<dbReference type="InterPro" id="IPR000515">
    <property type="entry name" value="MetI-like"/>
</dbReference>
<dbReference type="Pfam" id="PF00528">
    <property type="entry name" value="BPD_transp_1"/>
    <property type="match status" value="1"/>
</dbReference>
<keyword evidence="4 7" id="KW-0812">Transmembrane</keyword>
<dbReference type="RefSeq" id="WP_203734638.1">
    <property type="nucleotide sequence ID" value="NZ_BAAATX010000019.1"/>
</dbReference>
<dbReference type="PROSITE" id="PS50928">
    <property type="entry name" value="ABC_TM1"/>
    <property type="match status" value="1"/>
</dbReference>
<gene>
    <name evidence="10" type="ORF">Adu01nite_81340</name>
</gene>
<feature type="region of interest" description="Disordered" evidence="8">
    <location>
        <begin position="1"/>
        <end position="24"/>
    </location>
</feature>
<dbReference type="PANTHER" id="PTHR43227:SF8">
    <property type="entry name" value="DIACETYLCHITOBIOSE UPTAKE SYSTEM PERMEASE PROTEIN DASB"/>
    <property type="match status" value="1"/>
</dbReference>
<evidence type="ECO:0000256" key="7">
    <source>
        <dbReference type="RuleBase" id="RU363032"/>
    </source>
</evidence>
<evidence type="ECO:0000256" key="2">
    <source>
        <dbReference type="ARBA" id="ARBA00022448"/>
    </source>
</evidence>
<comment type="subcellular location">
    <subcellularLocation>
        <location evidence="1 7">Cell membrane</location>
        <topology evidence="1 7">Multi-pass membrane protein</topology>
    </subcellularLocation>
</comment>
<comment type="caution">
    <text evidence="10">The sequence shown here is derived from an EMBL/GenBank/DDBJ whole genome shotgun (WGS) entry which is preliminary data.</text>
</comment>
<reference evidence="10 11" key="1">
    <citation type="submission" date="2021-01" db="EMBL/GenBank/DDBJ databases">
        <title>Whole genome shotgun sequence of Actinoplanes durhamensis NBRC 14914.</title>
        <authorList>
            <person name="Komaki H."/>
            <person name="Tamura T."/>
        </authorList>
    </citation>
    <scope>NUCLEOTIDE SEQUENCE [LARGE SCALE GENOMIC DNA]</scope>
    <source>
        <strain evidence="10 11">NBRC 14914</strain>
    </source>
</reference>
<dbReference type="PANTHER" id="PTHR43227">
    <property type="entry name" value="BLL4140 PROTEIN"/>
    <property type="match status" value="1"/>
</dbReference>
<dbReference type="EMBL" id="BOML01000067">
    <property type="protein sequence ID" value="GIE06784.1"/>
    <property type="molecule type" value="Genomic_DNA"/>
</dbReference>
<feature type="transmembrane region" description="Helical" evidence="7">
    <location>
        <begin position="94"/>
        <end position="119"/>
    </location>
</feature>
<proteinExistence type="inferred from homology"/>
<dbReference type="InterPro" id="IPR050809">
    <property type="entry name" value="UgpAE/MalFG_permease"/>
</dbReference>
<dbReference type="CDD" id="cd06261">
    <property type="entry name" value="TM_PBP2"/>
    <property type="match status" value="1"/>
</dbReference>
<keyword evidence="11" id="KW-1185">Reference proteome</keyword>
<evidence type="ECO:0000256" key="5">
    <source>
        <dbReference type="ARBA" id="ARBA00022989"/>
    </source>
</evidence>